<organism evidence="1 2">
    <name type="scientific">Cellulomonas septica</name>
    <dbReference type="NCBI Taxonomy" id="285080"/>
    <lineage>
        <taxon>Bacteria</taxon>
        <taxon>Bacillati</taxon>
        <taxon>Actinomycetota</taxon>
        <taxon>Actinomycetes</taxon>
        <taxon>Micrococcales</taxon>
        <taxon>Cellulomonadaceae</taxon>
        <taxon>Cellulomonas</taxon>
    </lineage>
</organism>
<sequence length="112" mass="11791">MAICSTPAFVGRCRPQFATVRQRAGRDVLPTDGGDQALAATAAQVGGRTCRPAGRDEAADLAHCTCHPRRPRKVVDDRLALARILASNPGPALYAATQKALAGTAQEAHEFL</sequence>
<reference evidence="1 2" key="1">
    <citation type="submission" date="2020-04" db="EMBL/GenBank/DDBJ databases">
        <title>MicrobeNet Type strains.</title>
        <authorList>
            <person name="Nicholson A.C."/>
        </authorList>
    </citation>
    <scope>NUCLEOTIDE SEQUENCE [LARGE SCALE GENOMIC DNA]</scope>
    <source>
        <strain evidence="1 2">ATCC BAA-787</strain>
    </source>
</reference>
<name>A0ABX1K4M4_9CELL</name>
<comment type="caution">
    <text evidence="1">The sequence shown here is derived from an EMBL/GenBank/DDBJ whole genome shotgun (WGS) entry which is preliminary data.</text>
</comment>
<protein>
    <submittedName>
        <fullName evidence="1">Uncharacterized protein</fullName>
    </submittedName>
</protein>
<gene>
    <name evidence="1" type="ORF">HGA02_15480</name>
</gene>
<keyword evidence="2" id="KW-1185">Reference proteome</keyword>
<dbReference type="InterPro" id="IPR005506">
    <property type="entry name" value="DUF312_ALF"/>
</dbReference>
<dbReference type="Proteomes" id="UP000777774">
    <property type="component" value="Unassembled WGS sequence"/>
</dbReference>
<evidence type="ECO:0000313" key="1">
    <source>
        <dbReference type="EMBL" id="NKY40875.1"/>
    </source>
</evidence>
<accession>A0ABX1K4M4</accession>
<dbReference type="Pfam" id="PF03752">
    <property type="entry name" value="ALF"/>
    <property type="match status" value="1"/>
</dbReference>
<evidence type="ECO:0000313" key="2">
    <source>
        <dbReference type="Proteomes" id="UP000777774"/>
    </source>
</evidence>
<feature type="non-terminal residue" evidence="1">
    <location>
        <position position="112"/>
    </location>
</feature>
<dbReference type="EMBL" id="JAAXOY010000487">
    <property type="protein sequence ID" value="NKY40875.1"/>
    <property type="molecule type" value="Genomic_DNA"/>
</dbReference>
<proteinExistence type="predicted"/>
<dbReference type="RefSeq" id="WP_210728649.1">
    <property type="nucleotide sequence ID" value="NZ_JAAXOY010000487.1"/>
</dbReference>